<dbReference type="SFLD" id="SFLDG01146">
    <property type="entry name" value="C1.2.2"/>
    <property type="match status" value="1"/>
</dbReference>
<dbReference type="Pfam" id="PF06941">
    <property type="entry name" value="NT5C"/>
    <property type="match status" value="1"/>
</dbReference>
<protein>
    <submittedName>
        <fullName evidence="3">5'(3')-deoxyribonucleotidase</fullName>
    </submittedName>
</protein>
<comment type="similarity">
    <text evidence="1">Belongs to the 5'(3')-deoxyribonucleotidase family.</text>
</comment>
<dbReference type="RefSeq" id="WP_108737903.1">
    <property type="nucleotide sequence ID" value="NZ_CP020919.1"/>
</dbReference>
<dbReference type="SUPFAM" id="SSF56784">
    <property type="entry name" value="HAD-like"/>
    <property type="match status" value="1"/>
</dbReference>
<dbReference type="InterPro" id="IPR036412">
    <property type="entry name" value="HAD-like_sf"/>
</dbReference>
<dbReference type="PANTHER" id="PTHR16504">
    <property type="entry name" value="5'(3')-DEOXYRIBONUCLEOTIDASE"/>
    <property type="match status" value="1"/>
</dbReference>
<evidence type="ECO:0000313" key="4">
    <source>
        <dbReference type="Proteomes" id="UP000244677"/>
    </source>
</evidence>
<dbReference type="SFLD" id="SFLDG01126">
    <property type="entry name" value="C1.2:_Nucleotidase_Like"/>
    <property type="match status" value="1"/>
</dbReference>
<dbReference type="Proteomes" id="UP000244677">
    <property type="component" value="Chromosome"/>
</dbReference>
<name>A0A2S1LRR5_9FLAO</name>
<dbReference type="EMBL" id="CP020919">
    <property type="protein sequence ID" value="AWG26378.1"/>
    <property type="molecule type" value="Genomic_DNA"/>
</dbReference>
<evidence type="ECO:0000313" key="3">
    <source>
        <dbReference type="EMBL" id="AWG26378.1"/>
    </source>
</evidence>
<proteinExistence type="inferred from homology"/>
<dbReference type="OrthoDB" id="278110at2"/>
<evidence type="ECO:0000256" key="1">
    <source>
        <dbReference type="ARBA" id="ARBA00009589"/>
    </source>
</evidence>
<dbReference type="Gene3D" id="1.10.40.40">
    <property type="entry name" value="Deoxyribonucleotidase, domain 2"/>
    <property type="match status" value="1"/>
</dbReference>
<dbReference type="GO" id="GO:0009223">
    <property type="term" value="P:pyrimidine deoxyribonucleotide catabolic process"/>
    <property type="evidence" value="ECO:0007669"/>
    <property type="project" value="TreeGrafter"/>
</dbReference>
<feature type="active site" description="Proton donor" evidence="2">
    <location>
        <position position="13"/>
    </location>
</feature>
<dbReference type="SFLD" id="SFLDS00003">
    <property type="entry name" value="Haloacid_Dehalogenase"/>
    <property type="match status" value="1"/>
</dbReference>
<gene>
    <name evidence="3" type="ORF">FK004_14650</name>
</gene>
<dbReference type="KEGG" id="fki:FK004_14650"/>
<dbReference type="Gene3D" id="3.40.50.1000">
    <property type="entry name" value="HAD superfamily/HAD-like"/>
    <property type="match status" value="1"/>
</dbReference>
<feature type="active site" description="Nucleophile" evidence="2">
    <location>
        <position position="11"/>
    </location>
</feature>
<accession>A0A2S1LRR5</accession>
<dbReference type="InterPro" id="IPR023214">
    <property type="entry name" value="HAD_sf"/>
</dbReference>
<organism evidence="3 4">
    <name type="scientific">Flavobacterium kingsejongi</name>
    <dbReference type="NCBI Taxonomy" id="1678728"/>
    <lineage>
        <taxon>Bacteria</taxon>
        <taxon>Pseudomonadati</taxon>
        <taxon>Bacteroidota</taxon>
        <taxon>Flavobacteriia</taxon>
        <taxon>Flavobacteriales</taxon>
        <taxon>Flavobacteriaceae</taxon>
        <taxon>Flavobacterium</taxon>
    </lineage>
</organism>
<evidence type="ECO:0000256" key="2">
    <source>
        <dbReference type="PIRSR" id="PIRSR610708-1"/>
    </source>
</evidence>
<dbReference type="InterPro" id="IPR010708">
    <property type="entry name" value="5'(3')-deoxyribonucleotidase"/>
</dbReference>
<keyword evidence="4" id="KW-1185">Reference proteome</keyword>
<reference evidence="3 4" key="1">
    <citation type="submission" date="2017-04" db="EMBL/GenBank/DDBJ databases">
        <title>Complete genome sequence of Flavobacterium kingsejong AJ004.</title>
        <authorList>
            <person name="Lee P.C."/>
        </authorList>
    </citation>
    <scope>NUCLEOTIDE SEQUENCE [LARGE SCALE GENOMIC DNA]</scope>
    <source>
        <strain evidence="3 4">AJ004</strain>
    </source>
</reference>
<sequence>MKTKKPTIAIDMDGVIADTETHFINWYARDYGVLVTREELIGKPESEAFPDKQAVWKFVNAPGFFRTVPVMPGAIAALKALIDDFEIYIVSAAMEFPQSLSEKQAWLGEHFPFISWKNIIFCGDKSVIATDYMIDDHFKNLDFCKGKPILFHAAHNSTTERHFRIHSWEEVQTFLKQELEAMPALS</sequence>
<dbReference type="GO" id="GO:0008253">
    <property type="term" value="F:5'-nucleotidase activity"/>
    <property type="evidence" value="ECO:0007669"/>
    <property type="project" value="InterPro"/>
</dbReference>
<dbReference type="AlphaFoldDB" id="A0A2S1LRR5"/>
<dbReference type="PANTHER" id="PTHR16504:SF4">
    <property type="entry name" value="5'(3')-DEOXYRIBONUCLEOTIDASE"/>
    <property type="match status" value="1"/>
</dbReference>